<gene>
    <name evidence="1" type="ORF">SLA_2158</name>
</gene>
<sequence length="102" mass="11669">MALASRERQYLHQELTDEVNVTYASIVCEAWGMVLNSQRNSTPARQKTVKQTAAGMERAALIALKHADYVTEDMKPEERLKRDRKRYEAAWEADRADMDAPA</sequence>
<proteinExistence type="predicted"/>
<reference evidence="1 2" key="1">
    <citation type="journal article" date="2016" name="Genome Announc.">
        <title>Complete Genome Sequence of Thiostrepton-Producing Streptomyces laurentii ATCC 31255.</title>
        <authorList>
            <person name="Doi K."/>
            <person name="Fujino Y."/>
            <person name="Nagayoshi Y."/>
            <person name="Ohshima T."/>
            <person name="Ogata S."/>
        </authorList>
    </citation>
    <scope>NUCLEOTIDE SEQUENCE [LARGE SCALE GENOMIC DNA]</scope>
    <source>
        <strain evidence="1 2">ATCC 31255</strain>
    </source>
</reference>
<evidence type="ECO:0000313" key="1">
    <source>
        <dbReference type="EMBL" id="BAU83091.1"/>
    </source>
</evidence>
<dbReference type="KEGG" id="slau:SLA_2158"/>
<dbReference type="Proteomes" id="UP000217676">
    <property type="component" value="Chromosome"/>
</dbReference>
<evidence type="ECO:0000313" key="2">
    <source>
        <dbReference type="Proteomes" id="UP000217676"/>
    </source>
</evidence>
<organism evidence="1 2">
    <name type="scientific">Streptomyces laurentii</name>
    <dbReference type="NCBI Taxonomy" id="39478"/>
    <lineage>
        <taxon>Bacteria</taxon>
        <taxon>Bacillati</taxon>
        <taxon>Actinomycetota</taxon>
        <taxon>Actinomycetes</taxon>
        <taxon>Kitasatosporales</taxon>
        <taxon>Streptomycetaceae</taxon>
        <taxon>Streptomyces</taxon>
    </lineage>
</organism>
<dbReference type="EMBL" id="AP017424">
    <property type="protein sequence ID" value="BAU83091.1"/>
    <property type="molecule type" value="Genomic_DNA"/>
</dbReference>
<keyword evidence="2" id="KW-1185">Reference proteome</keyword>
<dbReference type="AlphaFoldDB" id="A0A160NYR5"/>
<name>A0A160NYR5_STRLU</name>
<protein>
    <submittedName>
        <fullName evidence="1">Non-ribosomal peptide synthase, pvdD/pvdJ-like protein</fullName>
    </submittedName>
</protein>
<accession>A0A160NYR5</accession>